<keyword evidence="3" id="KW-0732">Signal</keyword>
<dbReference type="AlphaFoldDB" id="A0A6I3KLM5"/>
<reference evidence="5 6" key="1">
    <citation type="submission" date="2019-11" db="EMBL/GenBank/DDBJ databases">
        <title>Identification of a novel strain.</title>
        <authorList>
            <person name="Xu Q."/>
            <person name="Wang G."/>
        </authorList>
    </citation>
    <scope>NUCLEOTIDE SEQUENCE [LARGE SCALE GENOMIC DNA]</scope>
    <source>
        <strain evidence="6">xq</strain>
    </source>
</reference>
<dbReference type="RefSeq" id="WP_324615032.1">
    <property type="nucleotide sequence ID" value="NZ_WMBQ01000002.1"/>
</dbReference>
<proteinExistence type="inferred from homology"/>
<dbReference type="InterPro" id="IPR036249">
    <property type="entry name" value="Thioredoxin-like_sf"/>
</dbReference>
<sequence length="230" mass="25049">MSASKFYSGRFELARRAAVAALCAGAIVTVLALPVAAQQQQKGPSEVPVEELMKPVGLPDLAVGPTDAKVTVVEYASMTCGHCAHFTKDVWPEFKKKYVDTGKVRYIFREFPLDNLAAAASMLARCAGGDKAFPLIEVMFEKQQEWAFGEGNPVPRLFEIAKQAGFTQESFDKCLTDQKLLDDITAGRTRASDVFGVQSTPTFYINGKKLDGGPTLDKFDAMIEPLLAKS</sequence>
<evidence type="ECO:0000313" key="5">
    <source>
        <dbReference type="EMBL" id="MTD95303.1"/>
    </source>
</evidence>
<dbReference type="PROSITE" id="PS51352">
    <property type="entry name" value="THIOREDOXIN_2"/>
    <property type="match status" value="1"/>
</dbReference>
<dbReference type="InterPro" id="IPR012336">
    <property type="entry name" value="Thioredoxin-like_fold"/>
</dbReference>
<comment type="caution">
    <text evidence="5">The sequence shown here is derived from an EMBL/GenBank/DDBJ whole genome shotgun (WGS) entry which is preliminary data.</text>
</comment>
<name>A0A6I3KLM5_9HYPH</name>
<accession>A0A6I3KLM5</accession>
<feature type="domain" description="Thioredoxin" evidence="4">
    <location>
        <begin position="27"/>
        <end position="228"/>
    </location>
</feature>
<organism evidence="5 6">
    <name type="scientific">Hyphomicrobium album</name>
    <dbReference type="NCBI Taxonomy" id="2665159"/>
    <lineage>
        <taxon>Bacteria</taxon>
        <taxon>Pseudomonadati</taxon>
        <taxon>Pseudomonadota</taxon>
        <taxon>Alphaproteobacteria</taxon>
        <taxon>Hyphomicrobiales</taxon>
        <taxon>Hyphomicrobiaceae</taxon>
        <taxon>Hyphomicrobium</taxon>
    </lineage>
</organism>
<feature type="signal peptide" evidence="3">
    <location>
        <begin position="1"/>
        <end position="32"/>
    </location>
</feature>
<evidence type="ECO:0000256" key="1">
    <source>
        <dbReference type="ARBA" id="ARBA00003565"/>
    </source>
</evidence>
<comment type="similarity">
    <text evidence="2">Belongs to the thioredoxin family. DsbA subfamily.</text>
</comment>
<dbReference type="Proteomes" id="UP000440694">
    <property type="component" value="Unassembled WGS sequence"/>
</dbReference>
<dbReference type="PANTHER" id="PTHR13887">
    <property type="entry name" value="GLUTATHIONE S-TRANSFERASE KAPPA"/>
    <property type="match status" value="1"/>
</dbReference>
<evidence type="ECO:0000256" key="2">
    <source>
        <dbReference type="ARBA" id="ARBA00005791"/>
    </source>
</evidence>
<dbReference type="Gene3D" id="3.40.30.10">
    <property type="entry name" value="Glutaredoxin"/>
    <property type="match status" value="1"/>
</dbReference>
<evidence type="ECO:0000259" key="4">
    <source>
        <dbReference type="PROSITE" id="PS51352"/>
    </source>
</evidence>
<evidence type="ECO:0000313" key="6">
    <source>
        <dbReference type="Proteomes" id="UP000440694"/>
    </source>
</evidence>
<feature type="chain" id="PRO_5026328528" evidence="3">
    <location>
        <begin position="33"/>
        <end position="230"/>
    </location>
</feature>
<comment type="function">
    <text evidence="1">May be required for disulfide bond formation in some proteins.</text>
</comment>
<dbReference type="SUPFAM" id="SSF52833">
    <property type="entry name" value="Thioredoxin-like"/>
    <property type="match status" value="1"/>
</dbReference>
<keyword evidence="6" id="KW-1185">Reference proteome</keyword>
<dbReference type="PANTHER" id="PTHR13887:SF56">
    <property type="entry name" value="THIOREDOXIN-LIKE REDUCTASE RV2466C"/>
    <property type="match status" value="1"/>
</dbReference>
<dbReference type="InterPro" id="IPR013766">
    <property type="entry name" value="Thioredoxin_domain"/>
</dbReference>
<dbReference type="EMBL" id="WMBQ01000002">
    <property type="protein sequence ID" value="MTD95303.1"/>
    <property type="molecule type" value="Genomic_DNA"/>
</dbReference>
<gene>
    <name evidence="5" type="ORF">GIW81_13270</name>
</gene>
<dbReference type="Pfam" id="PF13462">
    <property type="entry name" value="Thioredoxin_4"/>
    <property type="match status" value="1"/>
</dbReference>
<evidence type="ECO:0000256" key="3">
    <source>
        <dbReference type="SAM" id="SignalP"/>
    </source>
</evidence>
<protein>
    <submittedName>
        <fullName evidence="5">Thioredoxin domain-containing protein</fullName>
    </submittedName>
</protein>